<dbReference type="Proteomes" id="UP000315082">
    <property type="component" value="Chromosome"/>
</dbReference>
<sequence>MSFPQHIYALADPLVPEVIRYVGRTNKLDQRLRMHLPEAEHGFTIKDVWLMYLRYEGRSPIMSVLEQSNFGDSATAEKWAKTREKSWIEKMIEDKAPILNGAKWSGDPSRKAIPKGVKTAWCETHVLLWAIDRSWRDERRLLTCLNDRYGSIMLETPQPNGSTLCESMAEIPLAQSQYEGRRYRACSVLRALLQAHPQLEVCDIQTLIDFECSIQESLDTSPWHVPVDRSEPDCRRVKKYLLPKSAISKCNS</sequence>
<evidence type="ECO:0000313" key="2">
    <source>
        <dbReference type="Proteomes" id="UP000315082"/>
    </source>
</evidence>
<organism evidence="1 2">
    <name type="scientific">Rosistilla carotiformis</name>
    <dbReference type="NCBI Taxonomy" id="2528017"/>
    <lineage>
        <taxon>Bacteria</taxon>
        <taxon>Pseudomonadati</taxon>
        <taxon>Planctomycetota</taxon>
        <taxon>Planctomycetia</taxon>
        <taxon>Pirellulales</taxon>
        <taxon>Pirellulaceae</taxon>
        <taxon>Rosistilla</taxon>
    </lineage>
</organism>
<protein>
    <submittedName>
        <fullName evidence="1">Uncharacterized protein</fullName>
    </submittedName>
</protein>
<reference evidence="1 2" key="1">
    <citation type="submission" date="2019-02" db="EMBL/GenBank/DDBJ databases">
        <title>Deep-cultivation of Planctomycetes and their phenomic and genomic characterization uncovers novel biology.</title>
        <authorList>
            <person name="Wiegand S."/>
            <person name="Jogler M."/>
            <person name="Boedeker C."/>
            <person name="Pinto D."/>
            <person name="Vollmers J."/>
            <person name="Rivas-Marin E."/>
            <person name="Kohn T."/>
            <person name="Peeters S.H."/>
            <person name="Heuer A."/>
            <person name="Rast P."/>
            <person name="Oberbeckmann S."/>
            <person name="Bunk B."/>
            <person name="Jeske O."/>
            <person name="Meyerdierks A."/>
            <person name="Storesund J.E."/>
            <person name="Kallscheuer N."/>
            <person name="Luecker S."/>
            <person name="Lage O.M."/>
            <person name="Pohl T."/>
            <person name="Merkel B.J."/>
            <person name="Hornburger P."/>
            <person name="Mueller R.-W."/>
            <person name="Bruemmer F."/>
            <person name="Labrenz M."/>
            <person name="Spormann A.M."/>
            <person name="Op den Camp H."/>
            <person name="Overmann J."/>
            <person name="Amann R."/>
            <person name="Jetten M.S.M."/>
            <person name="Mascher T."/>
            <person name="Medema M.H."/>
            <person name="Devos D.P."/>
            <person name="Kaster A.-K."/>
            <person name="Ovreas L."/>
            <person name="Rohde M."/>
            <person name="Galperin M.Y."/>
            <person name="Jogler C."/>
        </authorList>
    </citation>
    <scope>NUCLEOTIDE SEQUENCE [LARGE SCALE GENOMIC DNA]</scope>
    <source>
        <strain evidence="1 2">Poly24</strain>
    </source>
</reference>
<accession>A0A518JR80</accession>
<keyword evidence="2" id="KW-1185">Reference proteome</keyword>
<dbReference type="EMBL" id="CP036348">
    <property type="protein sequence ID" value="QDV68043.1"/>
    <property type="molecule type" value="Genomic_DNA"/>
</dbReference>
<dbReference type="KEGG" id="rcf:Poly24_17490"/>
<gene>
    <name evidence="1" type="ORF">Poly24_17490</name>
</gene>
<proteinExistence type="predicted"/>
<name>A0A518JR80_9BACT</name>
<dbReference type="AlphaFoldDB" id="A0A518JR80"/>
<evidence type="ECO:0000313" key="1">
    <source>
        <dbReference type="EMBL" id="QDV68043.1"/>
    </source>
</evidence>